<organism evidence="1 2">
    <name type="scientific">Papaver atlanticum</name>
    <dbReference type="NCBI Taxonomy" id="357466"/>
    <lineage>
        <taxon>Eukaryota</taxon>
        <taxon>Viridiplantae</taxon>
        <taxon>Streptophyta</taxon>
        <taxon>Embryophyta</taxon>
        <taxon>Tracheophyta</taxon>
        <taxon>Spermatophyta</taxon>
        <taxon>Magnoliopsida</taxon>
        <taxon>Ranunculales</taxon>
        <taxon>Papaveraceae</taxon>
        <taxon>Papaveroideae</taxon>
        <taxon>Papaver</taxon>
    </lineage>
</organism>
<evidence type="ECO:0000313" key="1">
    <source>
        <dbReference type="EMBL" id="KAI3845595.1"/>
    </source>
</evidence>
<dbReference type="EMBL" id="JAJJMB010016658">
    <property type="protein sequence ID" value="KAI3845595.1"/>
    <property type="molecule type" value="Genomic_DNA"/>
</dbReference>
<keyword evidence="2" id="KW-1185">Reference proteome</keyword>
<evidence type="ECO:0000313" key="2">
    <source>
        <dbReference type="Proteomes" id="UP001202328"/>
    </source>
</evidence>
<dbReference type="Proteomes" id="UP001202328">
    <property type="component" value="Unassembled WGS sequence"/>
</dbReference>
<gene>
    <name evidence="1" type="ORF">MKW98_031217</name>
</gene>
<sequence length="123" mass="14208">MLWVVAGDKKLVVLSIRSCRHELIVEFGLLHKRSLLPMVSATGRKLIHMALEMVILGSLKSSLPLGKGNLRNRAFGHWHQTEQRCRLLNNILRRDSYRTLWSCCYSGWDASFCSCVYCETNRR</sequence>
<protein>
    <submittedName>
        <fullName evidence="1">Uncharacterized protein</fullName>
    </submittedName>
</protein>
<reference evidence="1" key="1">
    <citation type="submission" date="2022-04" db="EMBL/GenBank/DDBJ databases">
        <title>A functionally conserved STORR gene fusion in Papaver species that diverged 16.8 million years ago.</title>
        <authorList>
            <person name="Catania T."/>
        </authorList>
    </citation>
    <scope>NUCLEOTIDE SEQUENCE</scope>
    <source>
        <strain evidence="1">S-188037</strain>
    </source>
</reference>
<name>A0AAD4RYT9_9MAGN</name>
<accession>A0AAD4RYT9</accession>
<proteinExistence type="predicted"/>
<dbReference type="AlphaFoldDB" id="A0AAD4RYT9"/>
<comment type="caution">
    <text evidence="1">The sequence shown here is derived from an EMBL/GenBank/DDBJ whole genome shotgun (WGS) entry which is preliminary data.</text>
</comment>